<dbReference type="EMBL" id="MFDO01000009">
    <property type="protein sequence ID" value="OGE65738.1"/>
    <property type="molecule type" value="Genomic_DNA"/>
</dbReference>
<dbReference type="GO" id="GO:0005829">
    <property type="term" value="C:cytosol"/>
    <property type="evidence" value="ECO:0007669"/>
    <property type="project" value="UniProtKB-ARBA"/>
</dbReference>
<evidence type="ECO:0000256" key="6">
    <source>
        <dbReference type="ARBA" id="ARBA00022917"/>
    </source>
</evidence>
<evidence type="ECO:0000256" key="5">
    <source>
        <dbReference type="ARBA" id="ARBA00022768"/>
    </source>
</evidence>
<dbReference type="PANTHER" id="PTHR30053">
    <property type="entry name" value="ELONGATION FACTOR P"/>
    <property type="match status" value="1"/>
</dbReference>
<evidence type="ECO:0000256" key="3">
    <source>
        <dbReference type="ARBA" id="ARBA00009479"/>
    </source>
</evidence>
<dbReference type="GO" id="GO:0003746">
    <property type="term" value="F:translation elongation factor activity"/>
    <property type="evidence" value="ECO:0007669"/>
    <property type="project" value="UniProtKB-UniRule"/>
</dbReference>
<dbReference type="InterPro" id="IPR015365">
    <property type="entry name" value="Elong-fact-P_C"/>
</dbReference>
<dbReference type="PIRSF" id="PIRSF005901">
    <property type="entry name" value="EF-P"/>
    <property type="match status" value="1"/>
</dbReference>
<evidence type="ECO:0000256" key="9">
    <source>
        <dbReference type="RuleBase" id="RU004389"/>
    </source>
</evidence>
<dbReference type="InterPro" id="IPR013185">
    <property type="entry name" value="Transl_elong_KOW-like"/>
</dbReference>
<dbReference type="InterPro" id="IPR020599">
    <property type="entry name" value="Transl_elong_fac_P/YeiP"/>
</dbReference>
<dbReference type="CDD" id="cd04470">
    <property type="entry name" value="S1_EF-P_repeat_1"/>
    <property type="match status" value="1"/>
</dbReference>
<dbReference type="NCBIfam" id="NF001810">
    <property type="entry name" value="PRK00529.1"/>
    <property type="match status" value="1"/>
</dbReference>
<dbReference type="SUPFAM" id="SSF50104">
    <property type="entry name" value="Translation proteins SH3-like domain"/>
    <property type="match status" value="1"/>
</dbReference>
<comment type="function">
    <text evidence="7">Involved in peptide bond synthesis. Stimulates efficient translation and peptide-bond synthesis on native or reconstituted 70S ribosomes in vitro. Probably functions indirectly by altering the affinity of the ribosome for aminoacyl-tRNA, thus increasing their reactivity as acceptors for peptidyl transferase.</text>
</comment>
<name>A0A1F5MK64_9BACT</name>
<reference evidence="12 13" key="1">
    <citation type="journal article" date="2016" name="Nat. Commun.">
        <title>Thousands of microbial genomes shed light on interconnected biogeochemical processes in an aquifer system.</title>
        <authorList>
            <person name="Anantharaman K."/>
            <person name="Brown C.T."/>
            <person name="Hug L.A."/>
            <person name="Sharon I."/>
            <person name="Castelle C.J."/>
            <person name="Probst A.J."/>
            <person name="Thomas B.C."/>
            <person name="Singh A."/>
            <person name="Wilkins M.J."/>
            <person name="Karaoz U."/>
            <person name="Brodie E.L."/>
            <person name="Williams K.H."/>
            <person name="Hubbard S.S."/>
            <person name="Banfield J.F."/>
        </authorList>
    </citation>
    <scope>NUCLEOTIDE SEQUENCE [LARGE SCALE GENOMIC DNA]</scope>
</reference>
<dbReference type="Pfam" id="PF08207">
    <property type="entry name" value="EFP_N"/>
    <property type="match status" value="1"/>
</dbReference>
<dbReference type="FunFam" id="2.30.30.30:FF:000003">
    <property type="entry name" value="Elongation factor P"/>
    <property type="match status" value="1"/>
</dbReference>
<sequence>MINATDLRPGIVFTEDDSLYQVLTYEHIKMGRGSGNIKVKVRNLRTGSVVEKGFITGARVDEANIEKRKVQYLYSDGDTFNFMDPVSFEQFPLSRTIIDEQAKYLKDGLELQLVVSGEEALGIELPNSLVYTITETGPSEKGNTVSNVYKDATLDNELSVKVPMFMTVGEKIKVDTRTGQYVERVR</sequence>
<dbReference type="Proteomes" id="UP000178017">
    <property type="component" value="Unassembled WGS sequence"/>
</dbReference>
<proteinExistence type="inferred from homology"/>
<comment type="similarity">
    <text evidence="3 7 9">Belongs to the elongation factor P family.</text>
</comment>
<dbReference type="SMART" id="SM00841">
    <property type="entry name" value="Elong-fact-P_C"/>
    <property type="match status" value="1"/>
</dbReference>
<organism evidence="12 13">
    <name type="scientific">Candidatus Daviesbacteria bacterium RIFCSPLOWO2_01_FULL_40_24</name>
    <dbReference type="NCBI Taxonomy" id="1797787"/>
    <lineage>
        <taxon>Bacteria</taxon>
        <taxon>Candidatus Daviesiibacteriota</taxon>
    </lineage>
</organism>
<evidence type="ECO:0000256" key="7">
    <source>
        <dbReference type="HAMAP-Rule" id="MF_00141"/>
    </source>
</evidence>
<dbReference type="PANTHER" id="PTHR30053:SF12">
    <property type="entry name" value="ELONGATION FACTOR P (EF-P) FAMILY PROTEIN"/>
    <property type="match status" value="1"/>
</dbReference>
<dbReference type="SMART" id="SM01185">
    <property type="entry name" value="EFP"/>
    <property type="match status" value="1"/>
</dbReference>
<keyword evidence="4 7" id="KW-0963">Cytoplasm</keyword>
<dbReference type="InterPro" id="IPR012340">
    <property type="entry name" value="NA-bd_OB-fold"/>
</dbReference>
<protein>
    <recommendedName>
        <fullName evidence="7 8">Elongation factor P</fullName>
        <shortName evidence="7">EF-P</shortName>
    </recommendedName>
</protein>
<dbReference type="HAMAP" id="MF_00141">
    <property type="entry name" value="EF_P"/>
    <property type="match status" value="1"/>
</dbReference>
<dbReference type="FunFam" id="2.40.50.140:FF:000004">
    <property type="entry name" value="Elongation factor P"/>
    <property type="match status" value="1"/>
</dbReference>
<evidence type="ECO:0000259" key="10">
    <source>
        <dbReference type="SMART" id="SM00841"/>
    </source>
</evidence>
<dbReference type="InterPro" id="IPR014722">
    <property type="entry name" value="Rib_uL2_dom2"/>
</dbReference>
<dbReference type="InterPro" id="IPR001059">
    <property type="entry name" value="Transl_elong_P/YeiP_cen"/>
</dbReference>
<dbReference type="Gene3D" id="2.30.30.30">
    <property type="match status" value="1"/>
</dbReference>
<dbReference type="AlphaFoldDB" id="A0A1F5MK64"/>
<dbReference type="SUPFAM" id="SSF50249">
    <property type="entry name" value="Nucleic acid-binding proteins"/>
    <property type="match status" value="2"/>
</dbReference>
<dbReference type="NCBIfam" id="TIGR00038">
    <property type="entry name" value="efp"/>
    <property type="match status" value="1"/>
</dbReference>
<evidence type="ECO:0000256" key="4">
    <source>
        <dbReference type="ARBA" id="ARBA00022490"/>
    </source>
</evidence>
<comment type="caution">
    <text evidence="12">The sequence shown here is derived from an EMBL/GenBank/DDBJ whole genome shotgun (WGS) entry which is preliminary data.</text>
</comment>
<dbReference type="FunFam" id="2.40.50.140:FF:000009">
    <property type="entry name" value="Elongation factor P"/>
    <property type="match status" value="1"/>
</dbReference>
<feature type="domain" description="Translation elongation factor P/YeiP central" evidence="11">
    <location>
        <begin position="67"/>
        <end position="121"/>
    </location>
</feature>
<dbReference type="InterPro" id="IPR008991">
    <property type="entry name" value="Translation_prot_SH3-like_sf"/>
</dbReference>
<dbReference type="GO" id="GO:0043043">
    <property type="term" value="P:peptide biosynthetic process"/>
    <property type="evidence" value="ECO:0007669"/>
    <property type="project" value="InterPro"/>
</dbReference>
<gene>
    <name evidence="7" type="primary">efp</name>
    <name evidence="12" type="ORF">A3B49_02685</name>
</gene>
<keyword evidence="5 7" id="KW-0251">Elongation factor</keyword>
<comment type="pathway">
    <text evidence="2 7">Protein biosynthesis; polypeptide chain elongation.</text>
</comment>
<evidence type="ECO:0000313" key="13">
    <source>
        <dbReference type="Proteomes" id="UP000178017"/>
    </source>
</evidence>
<dbReference type="Pfam" id="PF09285">
    <property type="entry name" value="Elong-fact-P_C"/>
    <property type="match status" value="1"/>
</dbReference>
<dbReference type="Pfam" id="PF01132">
    <property type="entry name" value="EFP"/>
    <property type="match status" value="1"/>
</dbReference>
<evidence type="ECO:0000256" key="8">
    <source>
        <dbReference type="NCBIfam" id="TIGR00038"/>
    </source>
</evidence>
<accession>A0A1F5MK64</accession>
<evidence type="ECO:0000259" key="11">
    <source>
        <dbReference type="SMART" id="SM01185"/>
    </source>
</evidence>
<dbReference type="Gene3D" id="2.40.50.140">
    <property type="entry name" value="Nucleic acid-binding proteins"/>
    <property type="match status" value="2"/>
</dbReference>
<evidence type="ECO:0000313" key="12">
    <source>
        <dbReference type="EMBL" id="OGE65738.1"/>
    </source>
</evidence>
<comment type="subcellular location">
    <subcellularLocation>
        <location evidence="1 7">Cytoplasm</location>
    </subcellularLocation>
</comment>
<evidence type="ECO:0000256" key="2">
    <source>
        <dbReference type="ARBA" id="ARBA00004815"/>
    </source>
</evidence>
<dbReference type="UniPathway" id="UPA00345"/>
<keyword evidence="6 7" id="KW-0648">Protein biosynthesis</keyword>
<feature type="domain" description="Elongation factor P C-terminal" evidence="10">
    <location>
        <begin position="129"/>
        <end position="184"/>
    </location>
</feature>
<dbReference type="InterPro" id="IPR011768">
    <property type="entry name" value="Transl_elongation_fac_P"/>
</dbReference>
<evidence type="ECO:0000256" key="1">
    <source>
        <dbReference type="ARBA" id="ARBA00004496"/>
    </source>
</evidence>